<protein>
    <recommendedName>
        <fullName evidence="3">Carboxy-S-adenosyl-L-methionine synthase</fullName>
        <shortName evidence="3">Cx-SAM synthase</shortName>
        <ecNumber evidence="3">2.1.3.-</ecNumber>
    </recommendedName>
</protein>
<dbReference type="GO" id="GO:0032259">
    <property type="term" value="P:methylation"/>
    <property type="evidence" value="ECO:0007669"/>
    <property type="project" value="UniProtKB-KW"/>
</dbReference>
<dbReference type="EMBL" id="UFUW01000001">
    <property type="protein sequence ID" value="SUX22355.1"/>
    <property type="molecule type" value="Genomic_DNA"/>
</dbReference>
<dbReference type="CDD" id="cd02440">
    <property type="entry name" value="AdoMet_MTases"/>
    <property type="match status" value="1"/>
</dbReference>
<dbReference type="GO" id="GO:0008168">
    <property type="term" value="F:methyltransferase activity"/>
    <property type="evidence" value="ECO:0007669"/>
    <property type="project" value="UniProtKB-KW"/>
</dbReference>
<dbReference type="Gene3D" id="3.40.50.150">
    <property type="entry name" value="Vaccinia Virus protein VP39"/>
    <property type="match status" value="1"/>
</dbReference>
<dbReference type="PANTHER" id="PTHR43861:SF2">
    <property type="entry name" value="CARBOXY-S-ADENOSYL-L-METHIONINE SYNTHASE"/>
    <property type="match status" value="1"/>
</dbReference>
<dbReference type="RefSeq" id="WP_115611539.1">
    <property type="nucleotide sequence ID" value="NZ_JBHLZC010000001.1"/>
</dbReference>
<dbReference type="GO" id="GO:1904047">
    <property type="term" value="F:S-adenosyl-L-methionine binding"/>
    <property type="evidence" value="ECO:0007669"/>
    <property type="project" value="UniProtKB-UniRule"/>
</dbReference>
<feature type="domain" description="Methyltransferase" evidence="5">
    <location>
        <begin position="61"/>
        <end position="157"/>
    </location>
</feature>
<proteinExistence type="inferred from homology"/>
<organism evidence="6 7">
    <name type="scientific">Cardiobacterium valvarum</name>
    <dbReference type="NCBI Taxonomy" id="194702"/>
    <lineage>
        <taxon>Bacteria</taxon>
        <taxon>Pseudomonadati</taxon>
        <taxon>Pseudomonadota</taxon>
        <taxon>Gammaproteobacteria</taxon>
        <taxon>Cardiobacteriales</taxon>
        <taxon>Cardiobacteriaceae</taxon>
        <taxon>Cardiobacterium</taxon>
    </lineage>
</organism>
<dbReference type="GO" id="GO:0002098">
    <property type="term" value="P:tRNA wobble uridine modification"/>
    <property type="evidence" value="ECO:0007669"/>
    <property type="project" value="InterPro"/>
</dbReference>
<keyword evidence="6" id="KW-0489">Methyltransferase</keyword>
<dbReference type="PANTHER" id="PTHR43861">
    <property type="entry name" value="TRANS-ACONITATE 2-METHYLTRANSFERASE-RELATED"/>
    <property type="match status" value="1"/>
</dbReference>
<evidence type="ECO:0000256" key="3">
    <source>
        <dbReference type="HAMAP-Rule" id="MF_01589"/>
    </source>
</evidence>
<dbReference type="Pfam" id="PF13649">
    <property type="entry name" value="Methyltransf_25"/>
    <property type="match status" value="1"/>
</dbReference>
<evidence type="ECO:0000313" key="7">
    <source>
        <dbReference type="Proteomes" id="UP000254572"/>
    </source>
</evidence>
<dbReference type="InterPro" id="IPR041698">
    <property type="entry name" value="Methyltransf_25"/>
</dbReference>
<evidence type="ECO:0000256" key="1">
    <source>
        <dbReference type="ARBA" id="ARBA00022679"/>
    </source>
</evidence>
<dbReference type="EC" id="2.1.3.-" evidence="3"/>
<accession>A0A381E770</accession>
<dbReference type="PIRSF" id="PIRSF006325">
    <property type="entry name" value="MeTrfase_bac"/>
    <property type="match status" value="1"/>
</dbReference>
<name>A0A381E770_9GAMM</name>
<dbReference type="GO" id="GO:0016743">
    <property type="term" value="F:carboxyl- or carbamoyltransferase activity"/>
    <property type="evidence" value="ECO:0007669"/>
    <property type="project" value="UniProtKB-UniRule"/>
</dbReference>
<dbReference type="Proteomes" id="UP000254572">
    <property type="component" value="Unassembled WGS sequence"/>
</dbReference>
<gene>
    <name evidence="3 6" type="primary">cmoA</name>
    <name evidence="6" type="ORF">NCTC13294_01230</name>
</gene>
<comment type="subunit">
    <text evidence="3">Homodimer.</text>
</comment>
<dbReference type="OrthoDB" id="9779941at2"/>
<evidence type="ECO:0000256" key="4">
    <source>
        <dbReference type="PIRSR" id="PIRSR006325-1"/>
    </source>
</evidence>
<keyword evidence="1 3" id="KW-0808">Transferase</keyword>
<keyword evidence="7" id="KW-1185">Reference proteome</keyword>
<dbReference type="InterPro" id="IPR029063">
    <property type="entry name" value="SAM-dependent_MTases_sf"/>
</dbReference>
<comment type="similarity">
    <text evidence="3">Belongs to the class I-like SAM-binding methyltransferase superfamily. Cx-SAM synthase family.</text>
</comment>
<comment type="catalytic activity">
    <reaction evidence="3">
        <text>prephenate + S-adenosyl-L-methionine = carboxy-S-adenosyl-L-methionine + 3-phenylpyruvate + H2O</text>
        <dbReference type="Rhea" id="RHEA:51692"/>
        <dbReference type="ChEBI" id="CHEBI:15377"/>
        <dbReference type="ChEBI" id="CHEBI:18005"/>
        <dbReference type="ChEBI" id="CHEBI:29934"/>
        <dbReference type="ChEBI" id="CHEBI:59789"/>
        <dbReference type="ChEBI" id="CHEBI:134278"/>
    </reaction>
</comment>
<dbReference type="SUPFAM" id="SSF53335">
    <property type="entry name" value="S-adenosyl-L-methionine-dependent methyltransferases"/>
    <property type="match status" value="1"/>
</dbReference>
<feature type="binding site" evidence="3 4">
    <location>
        <begin position="89"/>
        <end position="90"/>
    </location>
    <ligand>
        <name>S-adenosyl-L-methionine</name>
        <dbReference type="ChEBI" id="CHEBI:59789"/>
    </ligand>
</feature>
<evidence type="ECO:0000256" key="2">
    <source>
        <dbReference type="ARBA" id="ARBA00022691"/>
    </source>
</evidence>
<sequence>MSGYNRDNLYDRPQAVVDFRFDERTAAVFPDMIHRSVPGYATLLQLFAVIGAGIVPPGGRVYDLGCALGGASIALQQQMTADTAIIAVDNSAAMTDRLTAYIAGAGIANIRVEQADITTLELAPADLVLMTFTLQFIPPQARDALLARIHRALHPGGALLLAEKTRPDDDRLRLWHEAFKASQGYSQLAIAQKRESLEHVMQTDRYATVEERLHRAGFSDITPCFRTLPFCAWVAMA</sequence>
<dbReference type="NCBIfam" id="TIGR00740">
    <property type="entry name" value="carboxy-S-adenosyl-L-methionine synthase CmoA"/>
    <property type="match status" value="1"/>
</dbReference>
<comment type="caution">
    <text evidence="3">Lacks conserved residue(s) required for the propagation of feature annotation.</text>
</comment>
<feature type="binding site" evidence="3">
    <location>
        <position position="194"/>
    </location>
    <ligand>
        <name>S-adenosyl-L-methionine</name>
        <dbReference type="ChEBI" id="CHEBI:59789"/>
    </ligand>
</feature>
<feature type="binding site" evidence="3 4">
    <location>
        <position position="40"/>
    </location>
    <ligand>
        <name>S-adenosyl-L-methionine</name>
        <dbReference type="ChEBI" id="CHEBI:59789"/>
    </ligand>
</feature>
<evidence type="ECO:0000259" key="5">
    <source>
        <dbReference type="Pfam" id="PF13649"/>
    </source>
</evidence>
<dbReference type="HAMAP" id="MF_01589">
    <property type="entry name" value="Cx_SAM_synthase"/>
    <property type="match status" value="1"/>
</dbReference>
<comment type="function">
    <text evidence="3">Catalyzes the conversion of S-adenosyl-L-methionine (SAM) to carboxy-S-adenosyl-L-methionine (Cx-SAM).</text>
</comment>
<keyword evidence="2 3" id="KW-0949">S-adenosyl-L-methionine</keyword>
<dbReference type="InterPro" id="IPR005271">
    <property type="entry name" value="CmoA"/>
</dbReference>
<reference evidence="6 7" key="1">
    <citation type="submission" date="2018-06" db="EMBL/GenBank/DDBJ databases">
        <authorList>
            <consortium name="Pathogen Informatics"/>
            <person name="Doyle S."/>
        </authorList>
    </citation>
    <scope>NUCLEOTIDE SEQUENCE [LARGE SCALE GENOMIC DNA]</scope>
    <source>
        <strain evidence="6 7">NCTC13294</strain>
    </source>
</reference>
<dbReference type="AlphaFoldDB" id="A0A381E770"/>
<feature type="binding site" evidence="3 4">
    <location>
        <begin position="116"/>
        <end position="117"/>
    </location>
    <ligand>
        <name>S-adenosyl-L-methionine</name>
        <dbReference type="ChEBI" id="CHEBI:59789"/>
    </ligand>
</feature>
<evidence type="ECO:0000313" key="6">
    <source>
        <dbReference type="EMBL" id="SUX22355.1"/>
    </source>
</evidence>